<name>A0ABP0FMX8_CLALP</name>
<dbReference type="InterPro" id="IPR001660">
    <property type="entry name" value="SAM"/>
</dbReference>
<dbReference type="PROSITE" id="PS50146">
    <property type="entry name" value="DAGK"/>
    <property type="match status" value="1"/>
</dbReference>
<keyword evidence="5" id="KW-0963">Cytoplasm</keyword>
<dbReference type="Gene3D" id="2.30.29.30">
    <property type="entry name" value="Pleckstrin-homology domain (PH domain)/Phosphotyrosine-binding domain (PTB)"/>
    <property type="match status" value="1"/>
</dbReference>
<comment type="function">
    <text evidence="1">Phosphorylates diacylglycerol (DAG) to generate phosphatidic acid (PA).</text>
</comment>
<gene>
    <name evidence="21" type="ORF">CVLEPA_LOCUS11219</name>
</gene>
<accession>A0ABP0FMX8</accession>
<feature type="compositionally biased region" description="Polar residues" evidence="16">
    <location>
        <begin position="733"/>
        <end position="745"/>
    </location>
</feature>
<evidence type="ECO:0000256" key="1">
    <source>
        <dbReference type="ARBA" id="ARBA00002064"/>
    </source>
</evidence>
<dbReference type="Gene3D" id="3.40.50.10330">
    <property type="entry name" value="Probable inorganic polyphosphate/atp-NAD kinase, domain 1"/>
    <property type="match status" value="1"/>
</dbReference>
<dbReference type="EC" id="2.7.1.107" evidence="15"/>
<dbReference type="Gene3D" id="1.10.150.50">
    <property type="entry name" value="Transcription Factor, Ets-1"/>
    <property type="match status" value="1"/>
</dbReference>
<feature type="domain" description="DAGKc" evidence="20">
    <location>
        <begin position="284"/>
        <end position="420"/>
    </location>
</feature>
<feature type="domain" description="SAM" evidence="19">
    <location>
        <begin position="1198"/>
        <end position="1261"/>
    </location>
</feature>
<evidence type="ECO:0000256" key="4">
    <source>
        <dbReference type="ARBA" id="ARBA00009280"/>
    </source>
</evidence>
<feature type="region of interest" description="Disordered" evidence="16">
    <location>
        <begin position="700"/>
        <end position="720"/>
    </location>
</feature>
<dbReference type="InterPro" id="IPR001206">
    <property type="entry name" value="Diacylglycerol_kinase_cat_dom"/>
</dbReference>
<keyword evidence="11 15" id="KW-0418">Kinase</keyword>
<comment type="catalytic activity">
    <reaction evidence="15">
        <text>a 1,2-diacyl-sn-glycerol + ATP = a 1,2-diacyl-sn-glycero-3-phosphate + ADP + H(+)</text>
        <dbReference type="Rhea" id="RHEA:10272"/>
        <dbReference type="ChEBI" id="CHEBI:15378"/>
        <dbReference type="ChEBI" id="CHEBI:17815"/>
        <dbReference type="ChEBI" id="CHEBI:30616"/>
        <dbReference type="ChEBI" id="CHEBI:58608"/>
        <dbReference type="ChEBI" id="CHEBI:456216"/>
        <dbReference type="EC" id="2.7.1.107"/>
    </reaction>
</comment>
<dbReference type="InterPro" id="IPR037607">
    <property type="entry name" value="DGK"/>
</dbReference>
<dbReference type="SUPFAM" id="SSF50729">
    <property type="entry name" value="PH domain-like"/>
    <property type="match status" value="1"/>
</dbReference>
<evidence type="ECO:0000256" key="13">
    <source>
        <dbReference type="ARBA" id="ARBA00022840"/>
    </source>
</evidence>
<evidence type="ECO:0000256" key="2">
    <source>
        <dbReference type="ARBA" id="ARBA00004496"/>
    </source>
</evidence>
<protein>
    <recommendedName>
        <fullName evidence="15">Diacylglycerol kinase</fullName>
        <shortName evidence="15">DAG kinase</shortName>
        <ecNumber evidence="15">2.7.1.107</ecNumber>
    </recommendedName>
</protein>
<organism evidence="21 22">
    <name type="scientific">Clavelina lepadiformis</name>
    <name type="common">Light-bulb sea squirt</name>
    <name type="synonym">Ascidia lepadiformis</name>
    <dbReference type="NCBI Taxonomy" id="159417"/>
    <lineage>
        <taxon>Eukaryota</taxon>
        <taxon>Metazoa</taxon>
        <taxon>Chordata</taxon>
        <taxon>Tunicata</taxon>
        <taxon>Ascidiacea</taxon>
        <taxon>Aplousobranchia</taxon>
        <taxon>Clavelinidae</taxon>
        <taxon>Clavelina</taxon>
    </lineage>
</organism>
<dbReference type="SMART" id="SM00045">
    <property type="entry name" value="DAGKa"/>
    <property type="match status" value="1"/>
</dbReference>
<evidence type="ECO:0000256" key="11">
    <source>
        <dbReference type="ARBA" id="ARBA00022777"/>
    </source>
</evidence>
<keyword evidence="7 15" id="KW-0808">Transferase</keyword>
<dbReference type="InterPro" id="IPR016064">
    <property type="entry name" value="NAD/diacylglycerol_kinase_sf"/>
</dbReference>
<dbReference type="Pfam" id="PF00781">
    <property type="entry name" value="DAGK_cat"/>
    <property type="match status" value="1"/>
</dbReference>
<evidence type="ECO:0000256" key="12">
    <source>
        <dbReference type="ARBA" id="ARBA00022833"/>
    </source>
</evidence>
<evidence type="ECO:0000256" key="5">
    <source>
        <dbReference type="ARBA" id="ARBA00022490"/>
    </source>
</evidence>
<evidence type="ECO:0000256" key="15">
    <source>
        <dbReference type="RuleBase" id="RU361128"/>
    </source>
</evidence>
<keyword evidence="22" id="KW-1185">Reference proteome</keyword>
<evidence type="ECO:0000256" key="16">
    <source>
        <dbReference type="SAM" id="MobiDB-lite"/>
    </source>
</evidence>
<dbReference type="SUPFAM" id="SSF57889">
    <property type="entry name" value="Cysteine-rich domain"/>
    <property type="match status" value="2"/>
</dbReference>
<dbReference type="InterPro" id="IPR013761">
    <property type="entry name" value="SAM/pointed_sf"/>
</dbReference>
<dbReference type="SMART" id="SM00109">
    <property type="entry name" value="C1"/>
    <property type="match status" value="2"/>
</dbReference>
<dbReference type="PANTHER" id="PTHR11255">
    <property type="entry name" value="DIACYLGLYCEROL KINASE"/>
    <property type="match status" value="1"/>
</dbReference>
<evidence type="ECO:0000259" key="20">
    <source>
        <dbReference type="PROSITE" id="PS50146"/>
    </source>
</evidence>
<dbReference type="SUPFAM" id="SSF47769">
    <property type="entry name" value="SAM/Pointed domain"/>
    <property type="match status" value="1"/>
</dbReference>
<keyword evidence="9" id="KW-0677">Repeat</keyword>
<keyword evidence="10 15" id="KW-0547">Nucleotide-binding</keyword>
<evidence type="ECO:0000256" key="6">
    <source>
        <dbReference type="ARBA" id="ARBA00022553"/>
    </source>
</evidence>
<comment type="catalytic activity">
    <reaction evidence="14">
        <text>1,2-di-(9Z-octadecenoyl)-sn-glycerol + ATP = 1,2-di-(9Z-octadecenoyl)-sn-glycero-3-phosphate + ADP + H(+)</text>
        <dbReference type="Rhea" id="RHEA:40327"/>
        <dbReference type="ChEBI" id="CHEBI:15378"/>
        <dbReference type="ChEBI" id="CHEBI:30616"/>
        <dbReference type="ChEBI" id="CHEBI:52333"/>
        <dbReference type="ChEBI" id="CHEBI:74546"/>
        <dbReference type="ChEBI" id="CHEBI:456216"/>
    </reaction>
    <physiologicalReaction direction="left-to-right" evidence="14">
        <dbReference type="Rhea" id="RHEA:40328"/>
    </physiologicalReaction>
</comment>
<evidence type="ECO:0000313" key="21">
    <source>
        <dbReference type="EMBL" id="CAK8680995.1"/>
    </source>
</evidence>
<dbReference type="InterPro" id="IPR000756">
    <property type="entry name" value="Diacylglycerol_kin_accessory"/>
</dbReference>
<evidence type="ECO:0000256" key="3">
    <source>
        <dbReference type="ARBA" id="ARBA00005175"/>
    </source>
</evidence>
<evidence type="ECO:0000256" key="9">
    <source>
        <dbReference type="ARBA" id="ARBA00022737"/>
    </source>
</evidence>
<dbReference type="SMART" id="SM00046">
    <property type="entry name" value="DAGKc"/>
    <property type="match status" value="1"/>
</dbReference>
<evidence type="ECO:0000259" key="17">
    <source>
        <dbReference type="PROSITE" id="PS50003"/>
    </source>
</evidence>
<comment type="subcellular location">
    <subcellularLocation>
        <location evidence="2">Cytoplasm</location>
    </subcellularLocation>
</comment>
<dbReference type="SMART" id="SM00233">
    <property type="entry name" value="PH"/>
    <property type="match status" value="1"/>
</dbReference>
<reference evidence="21 22" key="1">
    <citation type="submission" date="2024-02" db="EMBL/GenBank/DDBJ databases">
        <authorList>
            <person name="Daric V."/>
            <person name="Darras S."/>
        </authorList>
    </citation>
    <scope>NUCLEOTIDE SEQUENCE [LARGE SCALE GENOMIC DNA]</scope>
</reference>
<keyword evidence="12" id="KW-0862">Zinc</keyword>
<dbReference type="PROSITE" id="PS50081">
    <property type="entry name" value="ZF_DAG_PE_2"/>
    <property type="match status" value="2"/>
</dbReference>
<feature type="region of interest" description="Disordered" evidence="16">
    <location>
        <begin position="732"/>
        <end position="752"/>
    </location>
</feature>
<dbReference type="InterPro" id="IPR046349">
    <property type="entry name" value="C1-like_sf"/>
</dbReference>
<keyword evidence="8" id="KW-0479">Metal-binding</keyword>
<dbReference type="InterPro" id="IPR001849">
    <property type="entry name" value="PH_domain"/>
</dbReference>
<dbReference type="Gene3D" id="2.60.200.40">
    <property type="match status" value="1"/>
</dbReference>
<feature type="domain" description="Phorbol-ester/DAG-type" evidence="18">
    <location>
        <begin position="203"/>
        <end position="254"/>
    </location>
</feature>
<dbReference type="PROSITE" id="PS00479">
    <property type="entry name" value="ZF_DAG_PE_1"/>
    <property type="match status" value="2"/>
</dbReference>
<dbReference type="PROSITE" id="PS50003">
    <property type="entry name" value="PH_DOMAIN"/>
    <property type="match status" value="1"/>
</dbReference>
<evidence type="ECO:0000313" key="22">
    <source>
        <dbReference type="Proteomes" id="UP001642483"/>
    </source>
</evidence>
<evidence type="ECO:0000259" key="18">
    <source>
        <dbReference type="PROSITE" id="PS50081"/>
    </source>
</evidence>
<dbReference type="SUPFAM" id="SSF111331">
    <property type="entry name" value="NAD kinase/diacylglycerol kinase-like"/>
    <property type="match status" value="1"/>
</dbReference>
<feature type="domain" description="Phorbol-ester/DAG-type" evidence="18">
    <location>
        <begin position="131"/>
        <end position="181"/>
    </location>
</feature>
<comment type="similarity">
    <text evidence="4 15">Belongs to the eukaryotic diacylglycerol kinase family.</text>
</comment>
<dbReference type="InterPro" id="IPR011993">
    <property type="entry name" value="PH-like_dom_sf"/>
</dbReference>
<dbReference type="EMBL" id="CAWYQH010000079">
    <property type="protein sequence ID" value="CAK8680995.1"/>
    <property type="molecule type" value="Genomic_DNA"/>
</dbReference>
<evidence type="ECO:0000256" key="14">
    <source>
        <dbReference type="ARBA" id="ARBA00023371"/>
    </source>
</evidence>
<dbReference type="Pfam" id="PF07647">
    <property type="entry name" value="SAM_2"/>
    <property type="match status" value="1"/>
</dbReference>
<dbReference type="PROSITE" id="PS50105">
    <property type="entry name" value="SAM_DOMAIN"/>
    <property type="match status" value="1"/>
</dbReference>
<keyword evidence="6" id="KW-0597">Phosphoprotein</keyword>
<dbReference type="Pfam" id="PF00130">
    <property type="entry name" value="C1_1"/>
    <property type="match status" value="2"/>
</dbReference>
<dbReference type="PANTHER" id="PTHR11255:SF109">
    <property type="entry name" value="DIACYLGLYCEROL KINASE ETA"/>
    <property type="match status" value="1"/>
</dbReference>
<dbReference type="InterPro" id="IPR002219">
    <property type="entry name" value="PKC_DAG/PE"/>
</dbReference>
<keyword evidence="13 15" id="KW-0067">ATP-binding</keyword>
<dbReference type="Proteomes" id="UP001642483">
    <property type="component" value="Unassembled WGS sequence"/>
</dbReference>
<dbReference type="InterPro" id="IPR017438">
    <property type="entry name" value="ATP-NAD_kinase_N"/>
</dbReference>
<evidence type="ECO:0000256" key="8">
    <source>
        <dbReference type="ARBA" id="ARBA00022723"/>
    </source>
</evidence>
<comment type="pathway">
    <text evidence="3">Lipid metabolism; glycerolipid metabolism.</text>
</comment>
<evidence type="ECO:0000256" key="7">
    <source>
        <dbReference type="ARBA" id="ARBA00022679"/>
    </source>
</evidence>
<proteinExistence type="inferred from homology"/>
<evidence type="ECO:0000256" key="10">
    <source>
        <dbReference type="ARBA" id="ARBA00022741"/>
    </source>
</evidence>
<comment type="caution">
    <text evidence="21">The sequence shown here is derived from an EMBL/GenBank/DDBJ whole genome shotgun (WGS) entry which is preliminary data.</text>
</comment>
<dbReference type="SMART" id="SM00454">
    <property type="entry name" value="SAM"/>
    <property type="match status" value="1"/>
</dbReference>
<dbReference type="Pfam" id="PF00609">
    <property type="entry name" value="DAGK_acc"/>
    <property type="match status" value="1"/>
</dbReference>
<dbReference type="Pfam" id="PF00169">
    <property type="entry name" value="PH"/>
    <property type="match status" value="1"/>
</dbReference>
<feature type="domain" description="PH" evidence="17">
    <location>
        <begin position="20"/>
        <end position="114"/>
    </location>
</feature>
<dbReference type="Gene3D" id="3.30.60.20">
    <property type="match status" value="2"/>
</dbReference>
<sequence>MSEVDFRRKFHVECSTQRKACIKEGYLQKQASMSFQRSRSRYFKLRPRRLYFAKHENSEIFDELDLTDSSVAEKSTKKVNCTFSIIGPNYNIILCAESRKEMDEWISAIKAVQAREFYSPHQVYMDNFSDGHNWYAYTHNRPTYCNVCREVLSGVMNHGLSCDVCKFKAHKRCAAKATNGCKWTTLATVGKHVIEDEDGLWIPHQWLEGNLPVSAKCVVCDKTCGSVLRMQDWRCLWCRSVVHTSCKSQLGVKCPIGSCKLSIVPPTAINSDSDDYWQAVPSSNCTSPLLVFVNSKSGDNQGVKFLRRFRQFLNPAQVFDLMCSGPQIGLQMFRKFDMFRILICGGDGSVGWVLSEMDKLKLSSKAQVGVLPLGTGNDLAQVMGWGNMCDDDTQVPSIIERYERASAKLLDRWSVLTYEGKLPLTIPTVVDEALDHKVLQLPMTQYEHTVADHLSTILNSDKTSKVVNSASVLCETVKDFVAKVGQEKSGDDELPLKCQKLEEKLASLINTLSTERRLAELEQQREEEGIVLPCSVPSCDAESSMRDKSVADRMEVENVSKILEDLPLSLPLDAARDQIPGVVLTTDDSSSNEITLSKSGATKEAEDIVRKDKLMKRTKVFEQRSQLMLRANSLKKAVRQIIEYAENALDDQNHPGLQKKLSVPYEEEESVPLVKTSFVDSQQEDVTSAAKEALKIDTSPSLLLPPTARPMSKSAPTTPTTIHEAPMFEKYTRQSSVSPNPTRASAATRREGLSSHSIREISSFSQKKSFSTPINPLYSAHSRNSFLSRVLLANADALCAPATPLLQTDDSVFNSLFSEKCVMNNYIGIGLDAKITLDFHRKREENPKKCSRTKNRVWYGMLATKEFAVKTYKNLEQRIKLECDGHHIPLPALQGIVVLNIPSYAGGANFWGSKSANEIFLAPSYNDKVLEVVAVFSTVQLGMAIVVPDGVLQQHRIAQCRSVKITILGDEPVPMQTDGEAWLQPPGIVKIKHKNRVQMLARDRRLEVALKSWEEKQWDRNQQSNFELLTDNEVFMVGQIAETATAIAASVNESIGDDVSLKEELLPSVSTLLRLNVKLRPQGRVTKMAGHHLVAEFVVVVLDLEAQLDAILSRRAQDLGHDLAEKFDNWIGWLRREIKKIKQIKWLSQVEQNNAEFAESIPHSSKQMNRNSSGMFKIFKKSSSKKEKPSLDSDASSWSSDEVVSWLDLHHLQDCKEAFIRNDVQGRQLVKLEASKLKDLGVTKPEQIKRVLSAVKELHDPSNH</sequence>
<evidence type="ECO:0000259" key="19">
    <source>
        <dbReference type="PROSITE" id="PS50105"/>
    </source>
</evidence>